<dbReference type="EMBL" id="CP023068">
    <property type="protein sequence ID" value="ASY66660.1"/>
    <property type="molecule type" value="Genomic_DNA"/>
</dbReference>
<evidence type="ECO:0008006" key="6">
    <source>
        <dbReference type="Google" id="ProtNLM"/>
    </source>
</evidence>
<evidence type="ECO:0000256" key="1">
    <source>
        <dbReference type="ARBA" id="ARBA00023002"/>
    </source>
</evidence>
<protein>
    <recommendedName>
        <fullName evidence="6">Myo-inositol 2-dehydrogenase 1</fullName>
    </recommendedName>
</protein>
<dbReference type="STRING" id="716928.GCA_000261485_03707"/>
<keyword evidence="1" id="KW-0560">Oxidoreductase</keyword>
<dbReference type="Proteomes" id="UP000217211">
    <property type="component" value="Plasmid pSJ05684b"/>
</dbReference>
<evidence type="ECO:0000313" key="5">
    <source>
        <dbReference type="Proteomes" id="UP000217211"/>
    </source>
</evidence>
<dbReference type="SUPFAM" id="SSF55347">
    <property type="entry name" value="Glyceraldehyde-3-phosphate dehydrogenase-like, C-terminal domain"/>
    <property type="match status" value="1"/>
</dbReference>
<organism evidence="4 5">
    <name type="scientific">Sinorhizobium sojae CCBAU 05684</name>
    <dbReference type="NCBI Taxonomy" id="716928"/>
    <lineage>
        <taxon>Bacteria</taxon>
        <taxon>Pseudomonadati</taxon>
        <taxon>Pseudomonadota</taxon>
        <taxon>Alphaproteobacteria</taxon>
        <taxon>Hyphomicrobiales</taxon>
        <taxon>Rhizobiaceae</taxon>
        <taxon>Sinorhizobium/Ensifer group</taxon>
        <taxon>Sinorhizobium</taxon>
    </lineage>
</organism>
<dbReference type="GO" id="GO:0000166">
    <property type="term" value="F:nucleotide binding"/>
    <property type="evidence" value="ECO:0007669"/>
    <property type="project" value="InterPro"/>
</dbReference>
<dbReference type="PANTHER" id="PTHR43818:SF11">
    <property type="entry name" value="BCDNA.GH03377"/>
    <property type="match status" value="1"/>
</dbReference>
<feature type="domain" description="Gfo/Idh/MocA-like oxidoreductase N-terminal" evidence="2">
    <location>
        <begin position="6"/>
        <end position="127"/>
    </location>
</feature>
<dbReference type="Pfam" id="PF02894">
    <property type="entry name" value="GFO_IDH_MocA_C"/>
    <property type="match status" value="1"/>
</dbReference>
<proteinExistence type="predicted"/>
<dbReference type="SUPFAM" id="SSF51735">
    <property type="entry name" value="NAD(P)-binding Rossmann-fold domains"/>
    <property type="match status" value="1"/>
</dbReference>
<dbReference type="OrthoDB" id="9781031at2"/>
<dbReference type="eggNOG" id="COG0673">
    <property type="taxonomic scope" value="Bacteria"/>
</dbReference>
<name>A0A249PL48_9HYPH</name>
<feature type="domain" description="Gfo/Idh/MocA-like oxidoreductase C-terminal" evidence="3">
    <location>
        <begin position="140"/>
        <end position="404"/>
    </location>
</feature>
<keyword evidence="5" id="KW-1185">Reference proteome</keyword>
<dbReference type="RefSeq" id="WP_034856699.1">
    <property type="nucleotide sequence ID" value="NZ_AJQT01000077.1"/>
</dbReference>
<evidence type="ECO:0000313" key="4">
    <source>
        <dbReference type="EMBL" id="ASY66660.1"/>
    </source>
</evidence>
<dbReference type="Gene3D" id="3.40.50.720">
    <property type="entry name" value="NAD(P)-binding Rossmann-like Domain"/>
    <property type="match status" value="1"/>
</dbReference>
<dbReference type="InterPro" id="IPR036291">
    <property type="entry name" value="NAD(P)-bd_dom_sf"/>
</dbReference>
<accession>A0A249PL48</accession>
<evidence type="ECO:0000259" key="2">
    <source>
        <dbReference type="Pfam" id="PF01408"/>
    </source>
</evidence>
<dbReference type="Pfam" id="PF01408">
    <property type="entry name" value="GFO_IDH_MocA"/>
    <property type="match status" value="1"/>
</dbReference>
<keyword evidence="4" id="KW-0614">Plasmid</keyword>
<dbReference type="Gene3D" id="3.30.360.10">
    <property type="entry name" value="Dihydrodipicolinate Reductase, domain 2"/>
    <property type="match status" value="1"/>
</dbReference>
<dbReference type="GO" id="GO:0016491">
    <property type="term" value="F:oxidoreductase activity"/>
    <property type="evidence" value="ECO:0007669"/>
    <property type="project" value="UniProtKB-KW"/>
</dbReference>
<dbReference type="InterPro" id="IPR000683">
    <property type="entry name" value="Gfo/Idh/MocA-like_OxRdtase_N"/>
</dbReference>
<evidence type="ECO:0000259" key="3">
    <source>
        <dbReference type="Pfam" id="PF02894"/>
    </source>
</evidence>
<sequence>MDNKRRFALVGTGNRGTTMWGRELLAGWRGFVDLVAIADTNPLRAERARTMIASNAPIYGDVDAMLAEAQPDLVIVCTPDDTHDEIVVKALESGADVITEKPMATTVDKIRRILDAEKRTGRRVDVSFNYRFAPTAARIKQLLDAGEIGRVTSVDFHWYLDTEHGADYFRRWHAYAERSGSLFVHKATHHFDLLNWYLDSEPDTVSAFADLQMYGRKGPFRGPRCKLCPHKQDCDFFLDLAADPFLDALYEQPSAIDGYFRDGCVFRENIDIPDTMVANLRYRNDVHVSYSLNTFQPIEGHHIAFNGTKGRIELRQYEDQPWETPPEDVILLIRNFAKGGPAFERITVPHSPGGHYGGDDRLRNMILKPGMTDPLGQRAGARAGALSVLCGIAALESARSGKLVRLPELMPELFEGEVRPFAHTEAPATIGGRR</sequence>
<reference evidence="4 5" key="1">
    <citation type="submission" date="2017-08" db="EMBL/GenBank/DDBJ databases">
        <title>Multipartite genome sequences of Sinorhizobium species nodulating soybeans.</title>
        <authorList>
            <person name="Tian C.F."/>
        </authorList>
    </citation>
    <scope>NUCLEOTIDE SEQUENCE [LARGE SCALE GENOMIC DNA]</scope>
    <source>
        <strain evidence="4 5">CCBAU 05684</strain>
        <plasmid evidence="5">psj05684b</plasmid>
    </source>
</reference>
<dbReference type="InterPro" id="IPR004104">
    <property type="entry name" value="Gfo/Idh/MocA-like_OxRdtase_C"/>
</dbReference>
<dbReference type="KEGG" id="esj:SJ05684_b56780"/>
<dbReference type="InterPro" id="IPR050463">
    <property type="entry name" value="Gfo/Idh/MocA_oxidrdct_glycsds"/>
</dbReference>
<dbReference type="PANTHER" id="PTHR43818">
    <property type="entry name" value="BCDNA.GH03377"/>
    <property type="match status" value="1"/>
</dbReference>
<geneLocation type="plasmid" evidence="5">
    <name>psj05684b</name>
</geneLocation>
<dbReference type="AlphaFoldDB" id="A0A249PL48"/>
<gene>
    <name evidence="4" type="ORF">SJ05684_b56780</name>
</gene>